<evidence type="ECO:0000256" key="7">
    <source>
        <dbReference type="ARBA" id="ARBA00022822"/>
    </source>
</evidence>
<evidence type="ECO:0000313" key="14">
    <source>
        <dbReference type="Proteomes" id="UP001166004"/>
    </source>
</evidence>
<keyword evidence="7" id="KW-0822">Tryptophan biosynthesis</keyword>
<dbReference type="EMBL" id="LANA01000001">
    <property type="protein sequence ID" value="NMN67480.1"/>
    <property type="molecule type" value="Genomic_DNA"/>
</dbReference>
<feature type="domain" description="Tryptophan synthase beta chain-like PALP" evidence="12">
    <location>
        <begin position="65"/>
        <end position="378"/>
    </location>
</feature>
<comment type="similarity">
    <text evidence="3">Belongs to the TrpB family.</text>
</comment>
<evidence type="ECO:0000256" key="1">
    <source>
        <dbReference type="ARBA" id="ARBA00001933"/>
    </source>
</evidence>
<organism evidence="13 14">
    <name type="scientific">Pelagibacter ubique</name>
    <dbReference type="NCBI Taxonomy" id="198252"/>
    <lineage>
        <taxon>Bacteria</taxon>
        <taxon>Pseudomonadati</taxon>
        <taxon>Pseudomonadota</taxon>
        <taxon>Alphaproteobacteria</taxon>
        <taxon>Candidatus Pelagibacterales</taxon>
        <taxon>Candidatus Pelagibacteraceae</taxon>
        <taxon>Candidatus Pelagibacter</taxon>
    </lineage>
</organism>
<dbReference type="PANTHER" id="PTHR48077">
    <property type="entry name" value="TRYPTOPHAN SYNTHASE-RELATED"/>
    <property type="match status" value="1"/>
</dbReference>
<comment type="pathway">
    <text evidence="2">Amino-acid biosynthesis; L-tryptophan biosynthesis; L-tryptophan from chorismate: step 5/5.</text>
</comment>
<dbReference type="EC" id="4.2.1.20" evidence="5"/>
<evidence type="ECO:0000256" key="8">
    <source>
        <dbReference type="ARBA" id="ARBA00022898"/>
    </source>
</evidence>
<keyword evidence="14" id="KW-1185">Reference proteome</keyword>
<accession>A0ABX1T046</accession>
<dbReference type="SUPFAM" id="SSF53686">
    <property type="entry name" value="Tryptophan synthase beta subunit-like PLP-dependent enzymes"/>
    <property type="match status" value="1"/>
</dbReference>
<dbReference type="InterPro" id="IPR023026">
    <property type="entry name" value="Trp_synth_beta/beta-like"/>
</dbReference>
<dbReference type="PANTHER" id="PTHR48077:SF3">
    <property type="entry name" value="TRYPTOPHAN SYNTHASE"/>
    <property type="match status" value="1"/>
</dbReference>
<gene>
    <name evidence="13" type="ORF">VP91_00006230</name>
</gene>
<reference evidence="13 14" key="1">
    <citation type="submission" date="2019-07" db="EMBL/GenBank/DDBJ databases">
        <title>SAR11 Genome Evolution.</title>
        <authorList>
            <person name="Giovannoni S."/>
        </authorList>
    </citation>
    <scope>NUCLEOTIDE SEQUENCE [LARGE SCALE GENOMIC DNA]</scope>
    <source>
        <strain evidence="13 14">HTCC9565</strain>
    </source>
</reference>
<dbReference type="InterPro" id="IPR001926">
    <property type="entry name" value="TrpB-like_PALP"/>
</dbReference>
<keyword evidence="9" id="KW-0057">Aromatic amino acid biosynthesis</keyword>
<proteinExistence type="inferred from homology"/>
<keyword evidence="8" id="KW-0663">Pyridoxal phosphate</keyword>
<evidence type="ECO:0000256" key="3">
    <source>
        <dbReference type="ARBA" id="ARBA00009982"/>
    </source>
</evidence>
<evidence type="ECO:0000256" key="10">
    <source>
        <dbReference type="ARBA" id="ARBA00023239"/>
    </source>
</evidence>
<name>A0ABX1T046_PELUQ</name>
<sequence>MTKNSYKTGPDELGYFGSGESAMGGMAVGETLMPVLHELNQGFEEAIKDQSFLDEFDYHCKHYIGRPSPLYYAENLTKKLGGAKILFKREHLNHTLSHKVTNSLFQVLLAKRMKKRALICESGAGQHFSATAAVAAKFDMPLTGVMGDIDIARVNQNIIKAKHYGAELKSVPGTLKEAITEAIKTFSSNPDYAYICGSVVSSAPYPRIVQFAQSVIGREIREQSMEQEGRLPDMLIACCGGGSNLIGMIHEFLDEPEIIKIGVEAAETAALSNGTPGIMQGMKTYMLQTDDGSKSLGGSSLGAGIQYFSVGPQHSFLRDQGIVKYTSATDKEILEAYKLIASTEGICSALEPMAGAAELIKQAKNKPKDYLICLNLCGTGEKDLNTIQEHIGKDFE</sequence>
<comment type="catalytic activity">
    <reaction evidence="11">
        <text>(1S,2R)-1-C-(indol-3-yl)glycerol 3-phosphate + L-serine = D-glyceraldehyde 3-phosphate + L-tryptophan + H2O</text>
        <dbReference type="Rhea" id="RHEA:10532"/>
        <dbReference type="ChEBI" id="CHEBI:15377"/>
        <dbReference type="ChEBI" id="CHEBI:33384"/>
        <dbReference type="ChEBI" id="CHEBI:57912"/>
        <dbReference type="ChEBI" id="CHEBI:58866"/>
        <dbReference type="ChEBI" id="CHEBI:59776"/>
        <dbReference type="EC" id="4.2.1.20"/>
    </reaction>
</comment>
<dbReference type="Pfam" id="PF00291">
    <property type="entry name" value="PALP"/>
    <property type="match status" value="1"/>
</dbReference>
<comment type="cofactor">
    <cofactor evidence="1">
        <name>pyridoxal 5'-phosphate</name>
        <dbReference type="ChEBI" id="CHEBI:597326"/>
    </cofactor>
</comment>
<comment type="subunit">
    <text evidence="4">Tetramer of two alpha and two beta chains.</text>
</comment>
<evidence type="ECO:0000256" key="5">
    <source>
        <dbReference type="ARBA" id="ARBA00012043"/>
    </source>
</evidence>
<evidence type="ECO:0000313" key="13">
    <source>
        <dbReference type="EMBL" id="NMN67480.1"/>
    </source>
</evidence>
<evidence type="ECO:0000256" key="11">
    <source>
        <dbReference type="ARBA" id="ARBA00049047"/>
    </source>
</evidence>
<keyword evidence="10" id="KW-0456">Lyase</keyword>
<dbReference type="Gene3D" id="3.40.50.1100">
    <property type="match status" value="2"/>
</dbReference>
<evidence type="ECO:0000256" key="9">
    <source>
        <dbReference type="ARBA" id="ARBA00023141"/>
    </source>
</evidence>
<evidence type="ECO:0000259" key="12">
    <source>
        <dbReference type="Pfam" id="PF00291"/>
    </source>
</evidence>
<keyword evidence="6" id="KW-0028">Amino-acid biosynthesis</keyword>
<dbReference type="InterPro" id="IPR036052">
    <property type="entry name" value="TrpB-like_PALP_sf"/>
</dbReference>
<dbReference type="PIRSF" id="PIRSF001413">
    <property type="entry name" value="Trp_syn_beta"/>
    <property type="match status" value="1"/>
</dbReference>
<evidence type="ECO:0000256" key="2">
    <source>
        <dbReference type="ARBA" id="ARBA00004733"/>
    </source>
</evidence>
<evidence type="ECO:0000256" key="6">
    <source>
        <dbReference type="ARBA" id="ARBA00022605"/>
    </source>
</evidence>
<dbReference type="RefSeq" id="WP_169035974.1">
    <property type="nucleotide sequence ID" value="NZ_LANA01000001.1"/>
</dbReference>
<dbReference type="Proteomes" id="UP001166004">
    <property type="component" value="Unassembled WGS sequence"/>
</dbReference>
<protein>
    <recommendedName>
        <fullName evidence="5">tryptophan synthase</fullName>
        <ecNumber evidence="5">4.2.1.20</ecNumber>
    </recommendedName>
</protein>
<comment type="caution">
    <text evidence="13">The sequence shown here is derived from an EMBL/GenBank/DDBJ whole genome shotgun (WGS) entry which is preliminary data.</text>
</comment>
<evidence type="ECO:0000256" key="4">
    <source>
        <dbReference type="ARBA" id="ARBA00011270"/>
    </source>
</evidence>